<comment type="caution">
    <text evidence="1">The sequence shown here is derived from an EMBL/GenBank/DDBJ whole genome shotgun (WGS) entry which is preliminary data.</text>
</comment>
<dbReference type="EMBL" id="QVQA01000225">
    <property type="protein sequence ID" value="KAF5093530.1"/>
    <property type="molecule type" value="Genomic_DNA"/>
</dbReference>
<keyword evidence="2" id="KW-1185">Reference proteome</keyword>
<gene>
    <name evidence="1" type="ORF">D0Z00_004011</name>
</gene>
<proteinExistence type="predicted"/>
<evidence type="ECO:0000313" key="1">
    <source>
        <dbReference type="EMBL" id="KAF5093530.1"/>
    </source>
</evidence>
<dbReference type="Proteomes" id="UP000744676">
    <property type="component" value="Unassembled WGS sequence"/>
</dbReference>
<sequence>MMPAVATNSIAQNDAILNSPRYQQYYANSALTPPVPSTRVTNAISGFNSSSQTSPAPVSSPVGSSSNLARGQGSVQSMAAGQNTFRMTQAPKLSGPPSQATQSQLQMQTSVPQMRVNPQIPQGVRDPKASGTGGSLSPVATTAGSPGIPVTGGSSVSSTGNWQTQNRTGKPVSPSAPSVVSSPSVSSIPITNATAAAATSSAASKPVAKTNVASSTSAGTGTAARKPAVNANLSNLNLPKETLRILTLLQDKIKAQMEASGQVINSALLTNALAIAISQLTKNSGSGGGAAAITNLLKGKNQAQLVNALATAISSAKKTGTSSGSSSGTHVNKPKPVNSSATTSSSVPKPAPVSTPMIPGLSKLHPPVTVPAAISSPASLNAGLPPHLSGITAKVPLSNMVPRVKQAHSSVSVPAAPIKSTASMDEKKSSPVPSRPISVSASGPTKPLPGLDTNKSQVPAFNKPAPSTAASKPPVYTSEPMPPKITMPVPPAIKAALAAAAAAAAAASSSSSSASVKALKSVSEPAPVKVATATSPAGTSSPTLGTLSEESKAKRPASEQIQSPAIKKEKIEAITAKPVESPKPTAAPGPTLKQVPVASVATPPAKSASPPPNPPAKSSAPSAAAAVAATAPTATKPSAQQPPAAAKSKAEMISEMLAKASKLTNPTPSIKQALLQLQAHATKLGLPIPENLKRILNDDAPGTSPTGVPADAGADKKRKAADEPSTLQNPKVQKTS</sequence>
<name>A0ACB6UZP3_9ASCO</name>
<reference evidence="1 2" key="1">
    <citation type="journal article" date="2020" name="Front. Microbiol.">
        <title>Phenotypic and Genetic Characterization of the Cheese Ripening Yeast Geotrichum candidum.</title>
        <authorList>
            <person name="Perkins V."/>
            <person name="Vignola S."/>
            <person name="Lessard M.H."/>
            <person name="Plante P.L."/>
            <person name="Corbeil J."/>
            <person name="Dugat-Bony E."/>
            <person name="Frenette M."/>
            <person name="Labrie S."/>
        </authorList>
    </citation>
    <scope>NUCLEOTIDE SEQUENCE [LARGE SCALE GENOMIC DNA]</scope>
    <source>
        <strain evidence="1 2">LMA-1147</strain>
    </source>
</reference>
<accession>A0ACB6UZP3</accession>
<protein>
    <submittedName>
        <fullName evidence="1">Uncharacterized protein</fullName>
    </submittedName>
</protein>
<organism evidence="1 2">
    <name type="scientific">Geotrichum galactomycetum</name>
    <dbReference type="NCBI Taxonomy" id="27317"/>
    <lineage>
        <taxon>Eukaryota</taxon>
        <taxon>Fungi</taxon>
        <taxon>Dikarya</taxon>
        <taxon>Ascomycota</taxon>
        <taxon>Saccharomycotina</taxon>
        <taxon>Dipodascomycetes</taxon>
        <taxon>Dipodascales</taxon>
        <taxon>Dipodascaceae</taxon>
        <taxon>Geotrichum</taxon>
    </lineage>
</organism>
<evidence type="ECO:0000313" key="2">
    <source>
        <dbReference type="Proteomes" id="UP000744676"/>
    </source>
</evidence>